<proteinExistence type="predicted"/>
<gene>
    <name evidence="2" type="ORF">FE697_007930</name>
</gene>
<dbReference type="OrthoDB" id="3826327at2"/>
<dbReference type="AlphaFoldDB" id="A0A5Q6RZX4"/>
<comment type="caution">
    <text evidence="2">The sequence shown here is derived from an EMBL/GenBank/DDBJ whole genome shotgun (WGS) entry which is preliminary data.</text>
</comment>
<dbReference type="Proteomes" id="UP000307768">
    <property type="component" value="Unassembled WGS sequence"/>
</dbReference>
<name>A0A5Q6RZX4_9ACTN</name>
<evidence type="ECO:0000256" key="1">
    <source>
        <dbReference type="SAM" id="MobiDB-lite"/>
    </source>
</evidence>
<evidence type="ECO:0000313" key="3">
    <source>
        <dbReference type="Proteomes" id="UP000307768"/>
    </source>
</evidence>
<feature type="region of interest" description="Disordered" evidence="1">
    <location>
        <begin position="117"/>
        <end position="144"/>
    </location>
</feature>
<organism evidence="2 3">
    <name type="scientific">Mumia zhuanghuii</name>
    <dbReference type="NCBI Taxonomy" id="2585211"/>
    <lineage>
        <taxon>Bacteria</taxon>
        <taxon>Bacillati</taxon>
        <taxon>Actinomycetota</taxon>
        <taxon>Actinomycetes</taxon>
        <taxon>Propionibacteriales</taxon>
        <taxon>Nocardioidaceae</taxon>
        <taxon>Mumia</taxon>
    </lineage>
</organism>
<feature type="compositionally biased region" description="Low complexity" evidence="1">
    <location>
        <begin position="117"/>
        <end position="136"/>
    </location>
</feature>
<reference evidence="2 3" key="1">
    <citation type="submission" date="2019-09" db="EMBL/GenBank/DDBJ databases">
        <title>Mumia zhuanghuii sp. nov. isolated from the intestinal contents of plateau pika (Ochotona curzoniae) in the Qinghai-Tibet plateau of China.</title>
        <authorList>
            <person name="Tian Z."/>
        </authorList>
    </citation>
    <scope>NUCLEOTIDE SEQUENCE [LARGE SCALE GENOMIC DNA]</scope>
    <source>
        <strain evidence="3">350</strain>
    </source>
</reference>
<protein>
    <submittedName>
        <fullName evidence="2">Polyketide cyclase / dehydrase and lipid transport</fullName>
    </submittedName>
</protein>
<sequence>MPVVDVIDQTYVAVPPRQLLDAMCDESAWSTVLPGVRLRCFDDRGVLGRRWRVSGVLDGTAEVWLEEMAEGTVVHVFLQADPTDGSTSVRARRRAGPAYHARLKRWVTHVRDSLDVGRAVGDPPAGVGGPDAATPDVTTSRTAR</sequence>
<dbReference type="RefSeq" id="WP_149769038.1">
    <property type="nucleotide sequence ID" value="NZ_VDFQ02000002.1"/>
</dbReference>
<evidence type="ECO:0000313" key="2">
    <source>
        <dbReference type="EMBL" id="KAA1423519.1"/>
    </source>
</evidence>
<dbReference type="EMBL" id="VDFQ02000002">
    <property type="protein sequence ID" value="KAA1423519.1"/>
    <property type="molecule type" value="Genomic_DNA"/>
</dbReference>
<dbReference type="SUPFAM" id="SSF55961">
    <property type="entry name" value="Bet v1-like"/>
    <property type="match status" value="1"/>
</dbReference>
<accession>A0A5Q6RZX4</accession>